<feature type="non-terminal residue" evidence="1">
    <location>
        <position position="33"/>
    </location>
</feature>
<protein>
    <submittedName>
        <fullName evidence="1">Uncharacterized protein</fullName>
    </submittedName>
</protein>
<evidence type="ECO:0000313" key="1">
    <source>
        <dbReference type="EMBL" id="SVD38378.1"/>
    </source>
</evidence>
<reference evidence="1" key="1">
    <citation type="submission" date="2018-05" db="EMBL/GenBank/DDBJ databases">
        <authorList>
            <person name="Lanie J.A."/>
            <person name="Ng W.-L."/>
            <person name="Kazmierczak K.M."/>
            <person name="Andrzejewski T.M."/>
            <person name="Davidsen T.M."/>
            <person name="Wayne K.J."/>
            <person name="Tettelin H."/>
            <person name="Glass J.I."/>
            <person name="Rusch D."/>
            <person name="Podicherti R."/>
            <person name="Tsui H.-C.T."/>
            <person name="Winkler M.E."/>
        </authorList>
    </citation>
    <scope>NUCLEOTIDE SEQUENCE</scope>
</reference>
<dbReference type="AlphaFoldDB" id="A0A382UXG9"/>
<sequence length="33" mass="4152">MIKQTIHIIDFKILYNILDEIKDYLKFQILHYK</sequence>
<proteinExistence type="predicted"/>
<accession>A0A382UXG9</accession>
<gene>
    <name evidence="1" type="ORF">METZ01_LOCUS391232</name>
</gene>
<name>A0A382UXG9_9ZZZZ</name>
<organism evidence="1">
    <name type="scientific">marine metagenome</name>
    <dbReference type="NCBI Taxonomy" id="408172"/>
    <lineage>
        <taxon>unclassified sequences</taxon>
        <taxon>metagenomes</taxon>
        <taxon>ecological metagenomes</taxon>
    </lineage>
</organism>
<dbReference type="EMBL" id="UINC01147199">
    <property type="protein sequence ID" value="SVD38378.1"/>
    <property type="molecule type" value="Genomic_DNA"/>
</dbReference>